<dbReference type="InterPro" id="IPR056463">
    <property type="entry name" value="DUF7373_C"/>
</dbReference>
<evidence type="ECO:0000259" key="2">
    <source>
        <dbReference type="Pfam" id="PF24092"/>
    </source>
</evidence>
<feature type="domain" description="DUF7373" evidence="1">
    <location>
        <begin position="19"/>
        <end position="218"/>
    </location>
</feature>
<dbReference type="Pfam" id="PF24088">
    <property type="entry name" value="DUF7373"/>
    <property type="match status" value="1"/>
</dbReference>
<dbReference type="KEGG" id="nah:F5544_27745"/>
<dbReference type="EMBL" id="CP046172">
    <property type="protein sequence ID" value="QIS13402.1"/>
    <property type="molecule type" value="Genomic_DNA"/>
</dbReference>
<dbReference type="Proteomes" id="UP000503540">
    <property type="component" value="Chromosome"/>
</dbReference>
<accession>A0A6G9YJL9</accession>
<feature type="domain" description="DUF7373" evidence="2">
    <location>
        <begin position="224"/>
        <end position="365"/>
    </location>
</feature>
<dbReference type="InterPro" id="IPR055797">
    <property type="entry name" value="DUF7373"/>
</dbReference>
<evidence type="ECO:0000259" key="1">
    <source>
        <dbReference type="Pfam" id="PF24088"/>
    </source>
</evidence>
<organism evidence="3 4">
    <name type="scientific">Nocardia arthritidis</name>
    <dbReference type="NCBI Taxonomy" id="228602"/>
    <lineage>
        <taxon>Bacteria</taxon>
        <taxon>Bacillati</taxon>
        <taxon>Actinomycetota</taxon>
        <taxon>Actinomycetes</taxon>
        <taxon>Mycobacteriales</taxon>
        <taxon>Nocardiaceae</taxon>
        <taxon>Nocardia</taxon>
    </lineage>
</organism>
<dbReference type="AlphaFoldDB" id="A0A6G9YJL9"/>
<keyword evidence="4" id="KW-1185">Reference proteome</keyword>
<evidence type="ECO:0000313" key="3">
    <source>
        <dbReference type="EMBL" id="QIS13402.1"/>
    </source>
</evidence>
<name>A0A6G9YJL9_9NOCA</name>
<dbReference type="Pfam" id="PF24092">
    <property type="entry name" value="DUF7373_C"/>
    <property type="match status" value="1"/>
</dbReference>
<sequence>MDVRKIDVGSFAVDRYHYKQDGGDKSALLEGMRMSEAVAPSVAVDPSLVVGRGSSVLIDPKDAVATGALSNSAEPVLRNRGMVVGYAVSGADKPDPPGKDVPGPDATALTIRVLRFPDESVAKVAAREVNEADFDVASGQNRRLSITQYPDAYIHYRPGVPNVGFFMGYKQFVVVGFIARPTAVENDLTDWVRKALDAETATLSKFQPTPIEKIKQLRQDPDNLLARLVVDKRRDRDPDLTRFAVYGPSWLTFVAPDQAARRKLESDTGVDAIGLVDNGTIIRVRDEQAGQQLISALAAQLTSYQPSATPQNAPGTKCLTLSSNVNDWKTRCYVAYKRYVVLINSDDDGEVRTKVPAEYALLANSL</sequence>
<gene>
    <name evidence="3" type="ORF">F5544_27745</name>
</gene>
<evidence type="ECO:0000313" key="4">
    <source>
        <dbReference type="Proteomes" id="UP000503540"/>
    </source>
</evidence>
<proteinExistence type="predicted"/>
<reference evidence="3 4" key="1">
    <citation type="journal article" date="2019" name="ACS Chem. Biol.">
        <title>Identification and Mobilization of a Cryptic Antibiotic Biosynthesis Gene Locus from a Human-Pathogenic Nocardia Isolate.</title>
        <authorList>
            <person name="Herisse M."/>
            <person name="Ishida K."/>
            <person name="Porter J.L."/>
            <person name="Howden B."/>
            <person name="Hertweck C."/>
            <person name="Stinear T.P."/>
            <person name="Pidot S.J."/>
        </authorList>
    </citation>
    <scope>NUCLEOTIDE SEQUENCE [LARGE SCALE GENOMIC DNA]</scope>
    <source>
        <strain evidence="3 4">AUSMDU00012717</strain>
    </source>
</reference>
<dbReference type="RefSeq" id="WP_238846704.1">
    <property type="nucleotide sequence ID" value="NZ_CP046172.1"/>
</dbReference>
<protein>
    <submittedName>
        <fullName evidence="3">Uncharacterized protein</fullName>
    </submittedName>
</protein>